<comment type="subcellular location">
    <subcellularLocation>
        <location evidence="1">Cell membrane</location>
        <topology evidence="1">Multi-pass membrane protein</topology>
    </subcellularLocation>
</comment>
<feature type="transmembrane region" description="Helical" evidence="6">
    <location>
        <begin position="140"/>
        <end position="163"/>
    </location>
</feature>
<feature type="transmembrane region" description="Helical" evidence="6">
    <location>
        <begin position="206"/>
        <end position="226"/>
    </location>
</feature>
<accession>A0A7K0CVU9</accession>
<dbReference type="PANTHER" id="PTHR23513">
    <property type="entry name" value="INTEGRAL MEMBRANE EFFLUX PROTEIN-RELATED"/>
    <property type="match status" value="1"/>
</dbReference>
<dbReference type="GO" id="GO:0022857">
    <property type="term" value="F:transmembrane transporter activity"/>
    <property type="evidence" value="ECO:0007669"/>
    <property type="project" value="InterPro"/>
</dbReference>
<dbReference type="SUPFAM" id="SSF103473">
    <property type="entry name" value="MFS general substrate transporter"/>
    <property type="match status" value="1"/>
</dbReference>
<evidence type="ECO:0000256" key="2">
    <source>
        <dbReference type="ARBA" id="ARBA00022475"/>
    </source>
</evidence>
<keyword evidence="4 6" id="KW-1133">Transmembrane helix</keyword>
<dbReference type="CDD" id="cd06173">
    <property type="entry name" value="MFS_MefA_like"/>
    <property type="match status" value="1"/>
</dbReference>
<evidence type="ECO:0008006" key="9">
    <source>
        <dbReference type="Google" id="ProtNLM"/>
    </source>
</evidence>
<feature type="transmembrane region" description="Helical" evidence="6">
    <location>
        <begin position="238"/>
        <end position="258"/>
    </location>
</feature>
<reference evidence="7 8" key="1">
    <citation type="submission" date="2019-10" db="EMBL/GenBank/DDBJ databases">
        <title>Nocardia macrotermitis sp. nov. and Nocardia aurantia sp. nov., isolated from the gut of fungus growing-termite Macrotermes natalensis.</title>
        <authorList>
            <person name="Benndorf R."/>
            <person name="Schwitalla J."/>
            <person name="Martin K."/>
            <person name="De Beer W."/>
            <person name="Kaster A.-K."/>
            <person name="Vollmers J."/>
            <person name="Poulsen M."/>
            <person name="Beemelmanns C."/>
        </authorList>
    </citation>
    <scope>NUCLEOTIDE SEQUENCE [LARGE SCALE GENOMIC DNA]</scope>
    <source>
        <strain evidence="7 8">RB20</strain>
    </source>
</reference>
<gene>
    <name evidence="7" type="ORF">NRB20_06910</name>
</gene>
<dbReference type="Gene3D" id="1.20.1250.20">
    <property type="entry name" value="MFS general substrate transporter like domains"/>
    <property type="match status" value="1"/>
</dbReference>
<name>A0A7K0CVU9_9NOCA</name>
<evidence type="ECO:0000256" key="5">
    <source>
        <dbReference type="ARBA" id="ARBA00023136"/>
    </source>
</evidence>
<evidence type="ECO:0000256" key="1">
    <source>
        <dbReference type="ARBA" id="ARBA00004651"/>
    </source>
</evidence>
<dbReference type="InterPro" id="IPR011701">
    <property type="entry name" value="MFS"/>
</dbReference>
<dbReference type="EMBL" id="WEGK01000001">
    <property type="protein sequence ID" value="MQY17627.1"/>
    <property type="molecule type" value="Genomic_DNA"/>
</dbReference>
<dbReference type="Pfam" id="PF07690">
    <property type="entry name" value="MFS_1"/>
    <property type="match status" value="1"/>
</dbReference>
<feature type="transmembrane region" description="Helical" evidence="6">
    <location>
        <begin position="34"/>
        <end position="53"/>
    </location>
</feature>
<proteinExistence type="predicted"/>
<feature type="transmembrane region" description="Helical" evidence="6">
    <location>
        <begin position="295"/>
        <end position="317"/>
    </location>
</feature>
<evidence type="ECO:0000256" key="6">
    <source>
        <dbReference type="SAM" id="Phobius"/>
    </source>
</evidence>
<dbReference type="Proteomes" id="UP000438448">
    <property type="component" value="Unassembled WGS sequence"/>
</dbReference>
<feature type="transmembrane region" description="Helical" evidence="6">
    <location>
        <begin position="270"/>
        <end position="289"/>
    </location>
</feature>
<comment type="caution">
    <text evidence="7">The sequence shown here is derived from an EMBL/GenBank/DDBJ whole genome shotgun (WGS) entry which is preliminary data.</text>
</comment>
<dbReference type="AlphaFoldDB" id="A0A7K0CVU9"/>
<dbReference type="GO" id="GO:0005886">
    <property type="term" value="C:plasma membrane"/>
    <property type="evidence" value="ECO:0007669"/>
    <property type="project" value="UniProtKB-SubCell"/>
</dbReference>
<keyword evidence="3 6" id="KW-0812">Transmembrane</keyword>
<dbReference type="PANTHER" id="PTHR23513:SF6">
    <property type="entry name" value="MAJOR FACILITATOR SUPERFAMILY ASSOCIATED DOMAIN-CONTAINING PROTEIN"/>
    <property type="match status" value="1"/>
</dbReference>
<feature type="transmembrane region" description="Helical" evidence="6">
    <location>
        <begin position="65"/>
        <end position="90"/>
    </location>
</feature>
<sequence>MISAYGSGLGFGALPLIAVRVLHAGPGEVSALSAAGPAVGALIAVPLGPWMEFRRKRPVMMTMDLARFAVLATIPLTFALGLLSFAQLLIVSTVTAAAEITFKAASGAYLKSIVPQENLIIANARFESATWTSTTVGPPLGGAAMGLLGPVVTVIMDATSYLLSALSLRAIGGGEPHPAHERPAGMRLSELVDGWRYLLGHRQLRLLLANSALTGGLLLAAEPPLIVLMVGHLGFAPWQYGLAFALPCTGGLIGSRLSRPLTRRFGRHRVMLTAGSLRACWPVGLAFVGPGIPGLVLIAVLQFGLILCIGVFMPLLATYRLEQLPPDRVARALSAWTITQRATIASLTALGGVLASLTTPRTTIAVAGILMLATPLLLPRREHPAPAEPELVADRG</sequence>
<keyword evidence="2" id="KW-1003">Cell membrane</keyword>
<protein>
    <recommendedName>
        <fullName evidence="9">MFS transporter</fullName>
    </recommendedName>
</protein>
<organism evidence="7 8">
    <name type="scientific">Nocardia macrotermitis</name>
    <dbReference type="NCBI Taxonomy" id="2585198"/>
    <lineage>
        <taxon>Bacteria</taxon>
        <taxon>Bacillati</taxon>
        <taxon>Actinomycetota</taxon>
        <taxon>Actinomycetes</taxon>
        <taxon>Mycobacteriales</taxon>
        <taxon>Nocardiaceae</taxon>
        <taxon>Nocardia</taxon>
    </lineage>
</organism>
<keyword evidence="5 6" id="KW-0472">Membrane</keyword>
<keyword evidence="8" id="KW-1185">Reference proteome</keyword>
<dbReference type="InterPro" id="IPR036259">
    <property type="entry name" value="MFS_trans_sf"/>
</dbReference>
<evidence type="ECO:0000256" key="3">
    <source>
        <dbReference type="ARBA" id="ARBA00022692"/>
    </source>
</evidence>
<evidence type="ECO:0000256" key="4">
    <source>
        <dbReference type="ARBA" id="ARBA00022989"/>
    </source>
</evidence>
<evidence type="ECO:0000313" key="8">
    <source>
        <dbReference type="Proteomes" id="UP000438448"/>
    </source>
</evidence>
<evidence type="ECO:0000313" key="7">
    <source>
        <dbReference type="EMBL" id="MQY17627.1"/>
    </source>
</evidence>